<accession>T1EXN2</accession>
<dbReference type="EMBL" id="AMQM01002249">
    <property type="status" value="NOT_ANNOTATED_CDS"/>
    <property type="molecule type" value="Genomic_DNA"/>
</dbReference>
<gene>
    <name evidence="3" type="primary">20201332</name>
    <name evidence="2" type="ORF">HELRODRAFT_166055</name>
</gene>
<feature type="region of interest" description="Disordered" evidence="1">
    <location>
        <begin position="451"/>
        <end position="502"/>
    </location>
</feature>
<evidence type="ECO:0000313" key="2">
    <source>
        <dbReference type="EMBL" id="ESN90390.1"/>
    </source>
</evidence>
<dbReference type="EMBL" id="KB097753">
    <property type="protein sequence ID" value="ESN90390.1"/>
    <property type="molecule type" value="Genomic_DNA"/>
</dbReference>
<feature type="compositionally biased region" description="Basic and acidic residues" evidence="1">
    <location>
        <begin position="255"/>
        <end position="264"/>
    </location>
</feature>
<evidence type="ECO:0000313" key="3">
    <source>
        <dbReference type="EnsemblMetazoa" id="HelroP166055"/>
    </source>
</evidence>
<dbReference type="KEGG" id="hro:HELRODRAFT_166055"/>
<feature type="region of interest" description="Disordered" evidence="1">
    <location>
        <begin position="246"/>
        <end position="269"/>
    </location>
</feature>
<feature type="compositionally biased region" description="Low complexity" evidence="1">
    <location>
        <begin position="490"/>
        <end position="502"/>
    </location>
</feature>
<organism evidence="3 4">
    <name type="scientific">Helobdella robusta</name>
    <name type="common">Californian leech</name>
    <dbReference type="NCBI Taxonomy" id="6412"/>
    <lineage>
        <taxon>Eukaryota</taxon>
        <taxon>Metazoa</taxon>
        <taxon>Spiralia</taxon>
        <taxon>Lophotrochozoa</taxon>
        <taxon>Annelida</taxon>
        <taxon>Clitellata</taxon>
        <taxon>Hirudinea</taxon>
        <taxon>Rhynchobdellida</taxon>
        <taxon>Glossiphoniidae</taxon>
        <taxon>Helobdella</taxon>
    </lineage>
</organism>
<dbReference type="EnsemblMetazoa" id="HelroT166055">
    <property type="protein sequence ID" value="HelroP166055"/>
    <property type="gene ID" value="HelroG166055"/>
</dbReference>
<reference evidence="3" key="3">
    <citation type="submission" date="2015-06" db="UniProtKB">
        <authorList>
            <consortium name="EnsemblMetazoa"/>
        </authorList>
    </citation>
    <scope>IDENTIFICATION</scope>
</reference>
<feature type="region of interest" description="Disordered" evidence="1">
    <location>
        <begin position="550"/>
        <end position="583"/>
    </location>
</feature>
<dbReference type="HOGENOM" id="CLU_322187_0_0_1"/>
<dbReference type="RefSeq" id="XP_009031334.1">
    <property type="nucleotide sequence ID" value="XM_009033086.1"/>
</dbReference>
<feature type="region of interest" description="Disordered" evidence="1">
    <location>
        <begin position="723"/>
        <end position="743"/>
    </location>
</feature>
<reference evidence="2 4" key="2">
    <citation type="journal article" date="2013" name="Nature">
        <title>Insights into bilaterian evolution from three spiralian genomes.</title>
        <authorList>
            <person name="Simakov O."/>
            <person name="Marletaz F."/>
            <person name="Cho S.J."/>
            <person name="Edsinger-Gonzales E."/>
            <person name="Havlak P."/>
            <person name="Hellsten U."/>
            <person name="Kuo D.H."/>
            <person name="Larsson T."/>
            <person name="Lv J."/>
            <person name="Arendt D."/>
            <person name="Savage R."/>
            <person name="Osoegawa K."/>
            <person name="de Jong P."/>
            <person name="Grimwood J."/>
            <person name="Chapman J.A."/>
            <person name="Shapiro H."/>
            <person name="Aerts A."/>
            <person name="Otillar R.P."/>
            <person name="Terry A.Y."/>
            <person name="Boore J.L."/>
            <person name="Grigoriev I.V."/>
            <person name="Lindberg D.R."/>
            <person name="Seaver E.C."/>
            <person name="Weisblat D.A."/>
            <person name="Putnam N.H."/>
            <person name="Rokhsar D.S."/>
        </authorList>
    </citation>
    <scope>NUCLEOTIDE SEQUENCE</scope>
</reference>
<dbReference type="CTD" id="20201332"/>
<feature type="region of interest" description="Disordered" evidence="1">
    <location>
        <begin position="767"/>
        <end position="796"/>
    </location>
</feature>
<feature type="compositionally biased region" description="Low complexity" evidence="1">
    <location>
        <begin position="550"/>
        <end position="567"/>
    </location>
</feature>
<evidence type="ECO:0000256" key="1">
    <source>
        <dbReference type="SAM" id="MobiDB-lite"/>
    </source>
</evidence>
<feature type="compositionally biased region" description="Polar residues" evidence="1">
    <location>
        <begin position="780"/>
        <end position="796"/>
    </location>
</feature>
<dbReference type="AlphaFoldDB" id="T1EXN2"/>
<dbReference type="InParanoid" id="T1EXN2"/>
<sequence length="899" mass="103185">MSRTKTNTLLVVKYPDHLTEYSVDGVLINDIIVKIPGTIVTHAVKLCENKYIVCGTNWNSPNNRVCIVNKKGHVTKHFKQKQQQLATPTTSIFMKDLLFIDKSGLPAKHFGQNQSNIAWLGQGDESDLKRFTYENMTGSNRNNNHNSNIKNFSHNNALATFHPYSKCGQDIQNCIFNMRFDKELLHSVNLNTNCFPDVLGQSARINNGFTNFTDHNTAASQMVATPTTELMDPVTLIHPSDCAKYMQQSQQQEKQPQKSQEHLSKTSIQMKKPVANDEKKCTLPTIIEPVYLSLDQYDQLLVCDYASNAIFLLDSNLNFIRTLVGSQSDCPPEVVAKNFQTPEQAQLQINSKASFANPYFNTMSKLEQQIAKQMLSQQQITSQNSIQKQLLLQQLQPQPQLNMYRKNSATAPNNYYYQQQSKNYNNDSTNVQQQQEEQLQIINTLSQNIPVPTLKSSQPQIQQLPQQPEQQQQQQQQQSQHDTTKPENLQPPQQQQQIQQQKIQQQSQQQQSQQQQKQQQKQQQHKQQQQRQQQQKQQTQNVSNYQKQFQCGQTQQQNHQQQQQHQQIKSERKSNGQAQEISPQLKMFIREQCREQMKENMLNNCHKQQPRYCSQKRRSQNQYTSCPGKKLWPIHEATWDSRDGNSCCCQEFTTEICDLCNRLSNKCTCNDLNCQSNFINQQKRNCDNNNINNVEPLCSPSEAVAIDFKKNFLNATYNNDSSNINNTNNLNNSNNINNSNNSNRPIYTDALPSALYTETLPFNVNYNNINNNNNDESVHNRSANNSPSSHLIPKTQPSVEDNNVVCCGLCDAIGDQGPLVRKFDVCPSPELPETGCQKEDAELIEEMYAFVPNAAFFFNKTQAPVVERPYRVLLDEEKRKLYIISSSSFNGNQLLMFSY</sequence>
<protein>
    <submittedName>
        <fullName evidence="2 3">Uncharacterized protein</fullName>
    </submittedName>
</protein>
<name>T1EXN2_HELRO</name>
<dbReference type="Proteomes" id="UP000015101">
    <property type="component" value="Unassembled WGS sequence"/>
</dbReference>
<dbReference type="GeneID" id="20201332"/>
<proteinExistence type="predicted"/>
<evidence type="ECO:0000313" key="4">
    <source>
        <dbReference type="Proteomes" id="UP000015101"/>
    </source>
</evidence>
<feature type="compositionally biased region" description="Low complexity" evidence="1">
    <location>
        <begin position="456"/>
        <end position="480"/>
    </location>
</feature>
<reference evidence="4" key="1">
    <citation type="submission" date="2012-12" db="EMBL/GenBank/DDBJ databases">
        <authorList>
            <person name="Hellsten U."/>
            <person name="Grimwood J."/>
            <person name="Chapman J.A."/>
            <person name="Shapiro H."/>
            <person name="Aerts A."/>
            <person name="Otillar R.P."/>
            <person name="Terry A.Y."/>
            <person name="Boore J.L."/>
            <person name="Simakov O."/>
            <person name="Marletaz F."/>
            <person name="Cho S.-J."/>
            <person name="Edsinger-Gonzales E."/>
            <person name="Havlak P."/>
            <person name="Kuo D.-H."/>
            <person name="Larsson T."/>
            <person name="Lv J."/>
            <person name="Arendt D."/>
            <person name="Savage R."/>
            <person name="Osoegawa K."/>
            <person name="de Jong P."/>
            <person name="Lindberg D.R."/>
            <person name="Seaver E.C."/>
            <person name="Weisblat D.A."/>
            <person name="Putnam N.H."/>
            <person name="Grigoriev I.V."/>
            <person name="Rokhsar D.S."/>
        </authorList>
    </citation>
    <scope>NUCLEOTIDE SEQUENCE</scope>
</reference>
<keyword evidence="4" id="KW-1185">Reference proteome</keyword>